<comment type="caution">
    <text evidence="6">The sequence shown here is derived from an EMBL/GenBank/DDBJ whole genome shotgun (WGS) entry which is preliminary data.</text>
</comment>
<dbReference type="Proteomes" id="UP000248795">
    <property type="component" value="Unassembled WGS sequence"/>
</dbReference>
<dbReference type="InterPro" id="IPR006059">
    <property type="entry name" value="SBP"/>
</dbReference>
<dbReference type="GO" id="GO:0019808">
    <property type="term" value="F:polyamine binding"/>
    <property type="evidence" value="ECO:0007669"/>
    <property type="project" value="InterPro"/>
</dbReference>
<dbReference type="AlphaFoldDB" id="A0A2W2AY46"/>
<dbReference type="SUPFAM" id="SSF53850">
    <property type="entry name" value="Periplasmic binding protein-like II"/>
    <property type="match status" value="1"/>
</dbReference>
<dbReference type="Gene3D" id="3.40.190.10">
    <property type="entry name" value="Periplasmic binding protein-like II"/>
    <property type="match status" value="2"/>
</dbReference>
<evidence type="ECO:0000256" key="1">
    <source>
        <dbReference type="ARBA" id="ARBA00004418"/>
    </source>
</evidence>
<keyword evidence="3" id="KW-0732">Signal</keyword>
<comment type="function">
    <text evidence="5">Required for the activity of the bacterial periplasmic transport system of putrescine.</text>
</comment>
<dbReference type="PANTHER" id="PTHR30222">
    <property type="entry name" value="SPERMIDINE/PUTRESCINE-BINDING PERIPLASMIC PROTEIN"/>
    <property type="match status" value="1"/>
</dbReference>
<dbReference type="PRINTS" id="PR00909">
    <property type="entry name" value="SPERMDNBNDNG"/>
</dbReference>
<keyword evidence="4 5" id="KW-0574">Periplasm</keyword>
<evidence type="ECO:0000256" key="4">
    <source>
        <dbReference type="ARBA" id="ARBA00022764"/>
    </source>
</evidence>
<accession>A0A2W2AY46</accession>
<reference evidence="7" key="1">
    <citation type="submission" date="2018-06" db="EMBL/GenBank/DDBJ databases">
        <title>Aestuariibacter litoralis strain KCTC 52945T.</title>
        <authorList>
            <person name="Li X."/>
            <person name="Salam N."/>
            <person name="Li J.-L."/>
            <person name="Chen Y.-M."/>
            <person name="Yang Z.-W."/>
            <person name="Zhang L.-Y."/>
            <person name="Han M.-X."/>
            <person name="Xiao M."/>
            <person name="Li W.-J."/>
        </authorList>
    </citation>
    <scope>NUCLEOTIDE SEQUENCE [LARGE SCALE GENOMIC DNA]</scope>
    <source>
        <strain evidence="7">KCTC 52945</strain>
    </source>
</reference>
<dbReference type="EMBL" id="QKVK01000003">
    <property type="protein sequence ID" value="PZF77510.1"/>
    <property type="molecule type" value="Genomic_DNA"/>
</dbReference>
<keyword evidence="2 5" id="KW-0813">Transport</keyword>
<dbReference type="GO" id="GO:0015846">
    <property type="term" value="P:polyamine transport"/>
    <property type="evidence" value="ECO:0007669"/>
    <property type="project" value="InterPro"/>
</dbReference>
<dbReference type="InterPro" id="IPR001188">
    <property type="entry name" value="Sperm_putr-bd"/>
</dbReference>
<dbReference type="Pfam" id="PF13416">
    <property type="entry name" value="SBP_bac_8"/>
    <property type="match status" value="1"/>
</dbReference>
<dbReference type="GO" id="GO:0042597">
    <property type="term" value="C:periplasmic space"/>
    <property type="evidence" value="ECO:0007669"/>
    <property type="project" value="UniProtKB-SubCell"/>
</dbReference>
<name>A0A2W2AY46_9HYPH</name>
<gene>
    <name evidence="6" type="ORF">DK847_09355</name>
</gene>
<evidence type="ECO:0000256" key="5">
    <source>
        <dbReference type="PIRNR" id="PIRNR019574"/>
    </source>
</evidence>
<comment type="subcellular location">
    <subcellularLocation>
        <location evidence="1 5">Periplasm</location>
    </subcellularLocation>
</comment>
<dbReference type="PIRSF" id="PIRSF019574">
    <property type="entry name" value="Periplasmic_polyamine_BP"/>
    <property type="match status" value="1"/>
</dbReference>
<proteinExistence type="inferred from homology"/>
<evidence type="ECO:0000256" key="2">
    <source>
        <dbReference type="ARBA" id="ARBA00022448"/>
    </source>
</evidence>
<comment type="similarity">
    <text evidence="5">Belongs to the bacterial solute-binding protein PotD/PotF family.</text>
</comment>
<dbReference type="CDD" id="cd13659">
    <property type="entry name" value="PBP2_PotF"/>
    <property type="match status" value="1"/>
</dbReference>
<evidence type="ECO:0000313" key="7">
    <source>
        <dbReference type="Proteomes" id="UP000248795"/>
    </source>
</evidence>
<evidence type="ECO:0000313" key="6">
    <source>
        <dbReference type="EMBL" id="PZF77510.1"/>
    </source>
</evidence>
<dbReference type="InterPro" id="IPR006311">
    <property type="entry name" value="TAT_signal"/>
</dbReference>
<keyword evidence="7" id="KW-1185">Reference proteome</keyword>
<organism evidence="6 7">
    <name type="scientific">Aestuariivirga litoralis</name>
    <dbReference type="NCBI Taxonomy" id="2650924"/>
    <lineage>
        <taxon>Bacteria</taxon>
        <taxon>Pseudomonadati</taxon>
        <taxon>Pseudomonadota</taxon>
        <taxon>Alphaproteobacteria</taxon>
        <taxon>Hyphomicrobiales</taxon>
        <taxon>Aestuariivirgaceae</taxon>
        <taxon>Aestuariivirga</taxon>
    </lineage>
</organism>
<sequence>MKLNRRHALAMMGAAAGLAMPHIRRARADAGTLNVYNWADYIGENTIADFTKETGIKVVYDMYASAEEMEAKMLAGSSGYDVVLQSGLGLPRMVKANVYQKLDKAKLTNWGNLDPEILAILQGFDPGNDYGVPYTWGSVGFTYNMDLVKQQLPGVELDSLDVIFNPENAQKLASCGLSILDSPTDIGPIVLKWLGIDPNKAGPDDYKKMAEAFAKIRPYITTFDNTNYLTTLPYGEVCAVNSWSGDYGVAKKRAADAGIKLDLEYFVPKTGAPAWFDVWAIPSDAKNLDNAYTFLNYMLRPEVIAAATNFIGYANANKLATPLVDKTISSDPAVYPDAATKERLFTLAPPTPEQEEALTRTWTEIKTGG</sequence>
<dbReference type="PROSITE" id="PS51318">
    <property type="entry name" value="TAT"/>
    <property type="match status" value="1"/>
</dbReference>
<protein>
    <recommendedName>
        <fullName evidence="5">Putrescine-binding periplasmic protein</fullName>
    </recommendedName>
</protein>
<dbReference type="RefSeq" id="WP_111198007.1">
    <property type="nucleotide sequence ID" value="NZ_QKVK01000003.1"/>
</dbReference>
<dbReference type="PANTHER" id="PTHR30222:SF12">
    <property type="entry name" value="NORSPERMIDINE SENSOR"/>
    <property type="match status" value="1"/>
</dbReference>
<evidence type="ECO:0000256" key="3">
    <source>
        <dbReference type="ARBA" id="ARBA00022729"/>
    </source>
</evidence>